<protein>
    <submittedName>
        <fullName evidence="4">AraC family transcriptional regulator with amidase-like domain</fullName>
    </submittedName>
</protein>
<evidence type="ECO:0000256" key="1">
    <source>
        <dbReference type="ARBA" id="ARBA00023015"/>
    </source>
</evidence>
<dbReference type="SUPFAM" id="SSF46689">
    <property type="entry name" value="Homeodomain-like"/>
    <property type="match status" value="2"/>
</dbReference>
<dbReference type="GO" id="GO:0003700">
    <property type="term" value="F:DNA-binding transcription factor activity"/>
    <property type="evidence" value="ECO:0007669"/>
    <property type="project" value="InterPro"/>
</dbReference>
<dbReference type="Pfam" id="PF01965">
    <property type="entry name" value="DJ-1_PfpI"/>
    <property type="match status" value="1"/>
</dbReference>
<dbReference type="Proteomes" id="UP000273675">
    <property type="component" value="Unassembled WGS sequence"/>
</dbReference>
<dbReference type="SMART" id="SM00342">
    <property type="entry name" value="HTH_ARAC"/>
    <property type="match status" value="1"/>
</dbReference>
<sequence>MTTNNYISPMTDTRTIYFATFPGAELLDIAGPAAVFTAANQLSGRPLYRVDVIALPSGEIDHGGGLGLTARAIVDIIPGPADTLVVAGGYEAEITRAVADTGLLAGLGRIARQFGRIGSVCSGTFLLAAAGIITDQRVATHWRGAPRLAARFPGLTVDPDALYVRDGDIWTSAGVTTGIDLALAMLEADHGRALKTRVARELVVYAHRPGHQSQFSDVLDAQTRAGDRYGALIDWMQDRLDQPLKVADLAAYCGQTERTFHRRFSAASGMPPARFVETLRMKHGRDLLEAGLAVKQVAGRCGFRSEAAFRTAFRQHFGVAPGQHARMLAV</sequence>
<organism evidence="4 5">
    <name type="scientific">Maricaulis maris</name>
    <dbReference type="NCBI Taxonomy" id="74318"/>
    <lineage>
        <taxon>Bacteria</taxon>
        <taxon>Pseudomonadati</taxon>
        <taxon>Pseudomonadota</taxon>
        <taxon>Alphaproteobacteria</taxon>
        <taxon>Maricaulales</taxon>
        <taxon>Maricaulaceae</taxon>
        <taxon>Maricaulis</taxon>
    </lineage>
</organism>
<dbReference type="GO" id="GO:0043565">
    <property type="term" value="F:sequence-specific DNA binding"/>
    <property type="evidence" value="ECO:0007669"/>
    <property type="project" value="InterPro"/>
</dbReference>
<dbReference type="PANTHER" id="PTHR43130:SF3">
    <property type="entry name" value="HTH-TYPE TRANSCRIPTIONAL REGULATOR RV1931C"/>
    <property type="match status" value="1"/>
</dbReference>
<dbReference type="Gene3D" id="3.40.50.880">
    <property type="match status" value="1"/>
</dbReference>
<dbReference type="InterPro" id="IPR018060">
    <property type="entry name" value="HTH_AraC"/>
</dbReference>
<dbReference type="AlphaFoldDB" id="A0A495DKC5"/>
<dbReference type="InterPro" id="IPR029062">
    <property type="entry name" value="Class_I_gatase-like"/>
</dbReference>
<dbReference type="SUPFAM" id="SSF52317">
    <property type="entry name" value="Class I glutamine amidotransferase-like"/>
    <property type="match status" value="1"/>
</dbReference>
<accession>A0A495DKC5</accession>
<dbReference type="Pfam" id="PF12833">
    <property type="entry name" value="HTH_18"/>
    <property type="match status" value="1"/>
</dbReference>
<evidence type="ECO:0000313" key="5">
    <source>
        <dbReference type="Proteomes" id="UP000273675"/>
    </source>
</evidence>
<gene>
    <name evidence="4" type="ORF">C7435_1018</name>
</gene>
<keyword evidence="1" id="KW-0805">Transcription regulation</keyword>
<comment type="caution">
    <text evidence="4">The sequence shown here is derived from an EMBL/GenBank/DDBJ whole genome shotgun (WGS) entry which is preliminary data.</text>
</comment>
<reference evidence="4 5" key="1">
    <citation type="submission" date="2018-10" db="EMBL/GenBank/DDBJ databases">
        <title>Genomic Encyclopedia of Type Strains, Phase IV (KMG-IV): sequencing the most valuable type-strain genomes for metagenomic binning, comparative biology and taxonomic classification.</title>
        <authorList>
            <person name="Goeker M."/>
        </authorList>
    </citation>
    <scope>NUCLEOTIDE SEQUENCE [LARGE SCALE GENOMIC DNA]</scope>
    <source>
        <strain evidence="4 5">DSM 4734</strain>
    </source>
</reference>
<proteinExistence type="predicted"/>
<dbReference type="InterPro" id="IPR002818">
    <property type="entry name" value="DJ-1/PfpI"/>
</dbReference>
<dbReference type="InterPro" id="IPR009057">
    <property type="entry name" value="Homeodomain-like_sf"/>
</dbReference>
<evidence type="ECO:0000313" key="4">
    <source>
        <dbReference type="EMBL" id="RKR03070.1"/>
    </source>
</evidence>
<dbReference type="PROSITE" id="PS01124">
    <property type="entry name" value="HTH_ARAC_FAMILY_2"/>
    <property type="match status" value="1"/>
</dbReference>
<feature type="domain" description="HTH araC/xylS-type" evidence="3">
    <location>
        <begin position="230"/>
        <end position="327"/>
    </location>
</feature>
<evidence type="ECO:0000256" key="2">
    <source>
        <dbReference type="ARBA" id="ARBA00023163"/>
    </source>
</evidence>
<keyword evidence="2" id="KW-0804">Transcription</keyword>
<dbReference type="InterPro" id="IPR052158">
    <property type="entry name" value="INH-QAR"/>
</dbReference>
<name>A0A495DKC5_9PROT</name>
<dbReference type="PANTHER" id="PTHR43130">
    <property type="entry name" value="ARAC-FAMILY TRANSCRIPTIONAL REGULATOR"/>
    <property type="match status" value="1"/>
</dbReference>
<dbReference type="CDD" id="cd03137">
    <property type="entry name" value="GATase1_AraC_1"/>
    <property type="match status" value="1"/>
</dbReference>
<dbReference type="Gene3D" id="1.10.10.60">
    <property type="entry name" value="Homeodomain-like"/>
    <property type="match status" value="1"/>
</dbReference>
<evidence type="ECO:0000259" key="3">
    <source>
        <dbReference type="PROSITE" id="PS01124"/>
    </source>
</evidence>
<dbReference type="EMBL" id="RBIM01000002">
    <property type="protein sequence ID" value="RKR03070.1"/>
    <property type="molecule type" value="Genomic_DNA"/>
</dbReference>